<dbReference type="Pfam" id="PF04119">
    <property type="entry name" value="HSP9_HSP12"/>
    <property type="match status" value="1"/>
</dbReference>
<keyword evidence="2" id="KW-0346">Stress response</keyword>
<evidence type="ECO:0000313" key="2">
    <source>
        <dbReference type="EMBL" id="KAF9075138.1"/>
    </source>
</evidence>
<sequence>MSDANRQSFTDKASSAMKPDSQKGMAEQVGDSAKSAYDSVASTVQPEASLDTASATQKAGDAFSGNSNQNDQSILDKAKDAFGMGGNTGSGNRN</sequence>
<proteinExistence type="predicted"/>
<name>A0A9P5UEC8_9AGAR</name>
<feature type="compositionally biased region" description="Polar residues" evidence="1">
    <location>
        <begin position="1"/>
        <end position="13"/>
    </location>
</feature>
<dbReference type="Proteomes" id="UP000772434">
    <property type="component" value="Unassembled WGS sequence"/>
</dbReference>
<evidence type="ECO:0000256" key="1">
    <source>
        <dbReference type="SAM" id="MobiDB-lite"/>
    </source>
</evidence>
<feature type="compositionally biased region" description="Polar residues" evidence="1">
    <location>
        <begin position="40"/>
        <end position="57"/>
    </location>
</feature>
<organism evidence="2 3">
    <name type="scientific">Rhodocollybia butyracea</name>
    <dbReference type="NCBI Taxonomy" id="206335"/>
    <lineage>
        <taxon>Eukaryota</taxon>
        <taxon>Fungi</taxon>
        <taxon>Dikarya</taxon>
        <taxon>Basidiomycota</taxon>
        <taxon>Agaricomycotina</taxon>
        <taxon>Agaricomycetes</taxon>
        <taxon>Agaricomycetidae</taxon>
        <taxon>Agaricales</taxon>
        <taxon>Marasmiineae</taxon>
        <taxon>Omphalotaceae</taxon>
        <taxon>Rhodocollybia</taxon>
    </lineage>
</organism>
<feature type="region of interest" description="Disordered" evidence="1">
    <location>
        <begin position="1"/>
        <end position="94"/>
    </location>
</feature>
<accession>A0A9P5UEC8</accession>
<feature type="compositionally biased region" description="Gly residues" evidence="1">
    <location>
        <begin position="83"/>
        <end position="94"/>
    </location>
</feature>
<dbReference type="InterPro" id="IPR007250">
    <property type="entry name" value="HSP9_HSP12"/>
</dbReference>
<evidence type="ECO:0000313" key="3">
    <source>
        <dbReference type="Proteomes" id="UP000772434"/>
    </source>
</evidence>
<keyword evidence="3" id="KW-1185">Reference proteome</keyword>
<protein>
    <submittedName>
        <fullName evidence="2">Heat shock protein 9/12-domain-containing protein</fullName>
    </submittedName>
</protein>
<gene>
    <name evidence="2" type="ORF">BDP27DRAFT_1212737</name>
</gene>
<reference evidence="2" key="1">
    <citation type="submission" date="2020-11" db="EMBL/GenBank/DDBJ databases">
        <authorList>
            <consortium name="DOE Joint Genome Institute"/>
            <person name="Ahrendt S."/>
            <person name="Riley R."/>
            <person name="Andreopoulos W."/>
            <person name="Labutti K."/>
            <person name="Pangilinan J."/>
            <person name="Ruiz-Duenas F.J."/>
            <person name="Barrasa J.M."/>
            <person name="Sanchez-Garcia M."/>
            <person name="Camarero S."/>
            <person name="Miyauchi S."/>
            <person name="Serrano A."/>
            <person name="Linde D."/>
            <person name="Babiker R."/>
            <person name="Drula E."/>
            <person name="Ayuso-Fernandez I."/>
            <person name="Pacheco R."/>
            <person name="Padilla G."/>
            <person name="Ferreira P."/>
            <person name="Barriuso J."/>
            <person name="Kellner H."/>
            <person name="Castanera R."/>
            <person name="Alfaro M."/>
            <person name="Ramirez L."/>
            <person name="Pisabarro A.G."/>
            <person name="Kuo A."/>
            <person name="Tritt A."/>
            <person name="Lipzen A."/>
            <person name="He G."/>
            <person name="Yan M."/>
            <person name="Ng V."/>
            <person name="Cullen D."/>
            <person name="Martin F."/>
            <person name="Rosso M.-N."/>
            <person name="Henrissat B."/>
            <person name="Hibbett D."/>
            <person name="Martinez A.T."/>
            <person name="Grigoriev I.V."/>
        </authorList>
    </citation>
    <scope>NUCLEOTIDE SEQUENCE</scope>
    <source>
        <strain evidence="2">AH 40177</strain>
    </source>
</reference>
<dbReference type="PIRSF" id="PIRSF002590">
    <property type="entry name" value="HSP9/HSP12_fun"/>
    <property type="match status" value="1"/>
</dbReference>
<dbReference type="Gene3D" id="6.10.280.100">
    <property type="match status" value="1"/>
</dbReference>
<feature type="compositionally biased region" description="Polar residues" evidence="1">
    <location>
        <begin position="64"/>
        <end position="73"/>
    </location>
</feature>
<dbReference type="EMBL" id="JADNRY010000010">
    <property type="protein sequence ID" value="KAF9075138.1"/>
    <property type="molecule type" value="Genomic_DNA"/>
</dbReference>
<dbReference type="OrthoDB" id="2348401at2759"/>
<comment type="caution">
    <text evidence="2">The sequence shown here is derived from an EMBL/GenBank/DDBJ whole genome shotgun (WGS) entry which is preliminary data.</text>
</comment>
<dbReference type="AlphaFoldDB" id="A0A9P5UEC8"/>